<dbReference type="AlphaFoldDB" id="A0A1I5I241"/>
<evidence type="ECO:0000256" key="2">
    <source>
        <dbReference type="ARBA" id="ARBA00023015"/>
    </source>
</evidence>
<evidence type="ECO:0000256" key="1">
    <source>
        <dbReference type="ARBA" id="ARBA00022491"/>
    </source>
</evidence>
<proteinExistence type="predicted"/>
<name>A0A1I5I241_9FIRM</name>
<evidence type="ECO:0000259" key="5">
    <source>
        <dbReference type="PROSITE" id="PS50937"/>
    </source>
</evidence>
<evidence type="ECO:0000256" key="4">
    <source>
        <dbReference type="ARBA" id="ARBA00023163"/>
    </source>
</evidence>
<reference evidence="6 7" key="1">
    <citation type="submission" date="2016-10" db="EMBL/GenBank/DDBJ databases">
        <authorList>
            <person name="de Groot N.N."/>
        </authorList>
    </citation>
    <scope>NUCLEOTIDE SEQUENCE [LARGE SCALE GENOMIC DNA]</scope>
    <source>
        <strain evidence="6 7">DSM 1283</strain>
    </source>
</reference>
<dbReference type="PANTHER" id="PTHR30204:SF69">
    <property type="entry name" value="MERR-FAMILY TRANSCRIPTIONAL REGULATOR"/>
    <property type="match status" value="1"/>
</dbReference>
<evidence type="ECO:0000313" key="7">
    <source>
        <dbReference type="Proteomes" id="UP000198806"/>
    </source>
</evidence>
<dbReference type="Pfam" id="PF13411">
    <property type="entry name" value="MerR_1"/>
    <property type="match status" value="1"/>
</dbReference>
<keyword evidence="7" id="KW-1185">Reference proteome</keyword>
<dbReference type="PANTHER" id="PTHR30204">
    <property type="entry name" value="REDOX-CYCLING DRUG-SENSING TRANSCRIPTIONAL ACTIVATOR SOXR"/>
    <property type="match status" value="1"/>
</dbReference>
<evidence type="ECO:0000313" key="6">
    <source>
        <dbReference type="EMBL" id="SFO54603.1"/>
    </source>
</evidence>
<keyword evidence="1" id="KW-0678">Repressor</keyword>
<keyword evidence="3 6" id="KW-0238">DNA-binding</keyword>
<dbReference type="RefSeq" id="WP_091688032.1">
    <property type="nucleotide sequence ID" value="NZ_BAABFM010000011.1"/>
</dbReference>
<evidence type="ECO:0000256" key="3">
    <source>
        <dbReference type="ARBA" id="ARBA00023125"/>
    </source>
</evidence>
<dbReference type="GO" id="GO:0003700">
    <property type="term" value="F:DNA-binding transcription factor activity"/>
    <property type="evidence" value="ECO:0007669"/>
    <property type="project" value="InterPro"/>
</dbReference>
<dbReference type="InterPro" id="IPR009061">
    <property type="entry name" value="DNA-bd_dom_put_sf"/>
</dbReference>
<feature type="domain" description="HTH merR-type" evidence="5">
    <location>
        <begin position="5"/>
        <end position="73"/>
    </location>
</feature>
<dbReference type="CDD" id="cd04764">
    <property type="entry name" value="HTH_MlrA-like_sg1"/>
    <property type="match status" value="1"/>
</dbReference>
<sequence>MGEIRYIISDASKQLEVEQHTLRYWEEELELHIPRNEMGHRYYRQEDVDILKAVKVLKEKGYQLRAIKMLLPEIMKLRNMDTNEVEKVQQEWDKKYMDGINESLNLTSLTIQDSDKPNDETMMASSLEKLEQFKVIMSNMIAEVLKDNNEVLSETVSDAVTNSVIKEMDYLLRIKEEREEERFKQFDRTLRDIQFGRAEYAAARDKKRKKKGLFKLK</sequence>
<dbReference type="EMBL" id="FOWD01000038">
    <property type="protein sequence ID" value="SFO54603.1"/>
    <property type="molecule type" value="Genomic_DNA"/>
</dbReference>
<dbReference type="Proteomes" id="UP000198806">
    <property type="component" value="Unassembled WGS sequence"/>
</dbReference>
<dbReference type="SMART" id="SM00422">
    <property type="entry name" value="HTH_MERR"/>
    <property type="match status" value="1"/>
</dbReference>
<gene>
    <name evidence="6" type="ORF">SAMN04489757_13813</name>
</gene>
<dbReference type="InterPro" id="IPR047057">
    <property type="entry name" value="MerR_fam"/>
</dbReference>
<protein>
    <submittedName>
        <fullName evidence="6">DNA-binding transcriptional regulator, MerR family</fullName>
    </submittedName>
</protein>
<dbReference type="InterPro" id="IPR000551">
    <property type="entry name" value="MerR-type_HTH_dom"/>
</dbReference>
<dbReference type="SUPFAM" id="SSF46955">
    <property type="entry name" value="Putative DNA-binding domain"/>
    <property type="match status" value="1"/>
</dbReference>
<organism evidence="6 7">
    <name type="scientific">Anaerocolumna aminovalerica</name>
    <dbReference type="NCBI Taxonomy" id="1527"/>
    <lineage>
        <taxon>Bacteria</taxon>
        <taxon>Bacillati</taxon>
        <taxon>Bacillota</taxon>
        <taxon>Clostridia</taxon>
        <taxon>Lachnospirales</taxon>
        <taxon>Lachnospiraceae</taxon>
        <taxon>Anaerocolumna</taxon>
    </lineage>
</organism>
<dbReference type="STRING" id="1527.SAMN04489757_13813"/>
<keyword evidence="2" id="KW-0805">Transcription regulation</keyword>
<accession>A0A1I5I241</accession>
<keyword evidence="4" id="KW-0804">Transcription</keyword>
<dbReference type="PROSITE" id="PS50937">
    <property type="entry name" value="HTH_MERR_2"/>
    <property type="match status" value="1"/>
</dbReference>
<dbReference type="Gene3D" id="1.10.1660.10">
    <property type="match status" value="1"/>
</dbReference>
<dbReference type="GO" id="GO:0003677">
    <property type="term" value="F:DNA binding"/>
    <property type="evidence" value="ECO:0007669"/>
    <property type="project" value="UniProtKB-KW"/>
</dbReference>
<dbReference type="OrthoDB" id="9811174at2"/>